<feature type="region of interest" description="Disordered" evidence="1">
    <location>
        <begin position="120"/>
        <end position="160"/>
    </location>
</feature>
<evidence type="ECO:0000256" key="1">
    <source>
        <dbReference type="SAM" id="MobiDB-lite"/>
    </source>
</evidence>
<keyword evidence="3" id="KW-1185">Reference proteome</keyword>
<dbReference type="Proteomes" id="UP000187429">
    <property type="component" value="Unassembled WGS sequence"/>
</dbReference>
<organism evidence="2 3">
    <name type="scientific">Smittium culicis</name>
    <dbReference type="NCBI Taxonomy" id="133412"/>
    <lineage>
        <taxon>Eukaryota</taxon>
        <taxon>Fungi</taxon>
        <taxon>Fungi incertae sedis</taxon>
        <taxon>Zoopagomycota</taxon>
        <taxon>Kickxellomycotina</taxon>
        <taxon>Harpellomycetes</taxon>
        <taxon>Harpellales</taxon>
        <taxon>Legeriomycetaceae</taxon>
        <taxon>Smittium</taxon>
    </lineage>
</organism>
<evidence type="ECO:0000313" key="2">
    <source>
        <dbReference type="EMBL" id="OMJ15988.1"/>
    </source>
</evidence>
<comment type="caution">
    <text evidence="2">The sequence shown here is derived from an EMBL/GenBank/DDBJ whole genome shotgun (WGS) entry which is preliminary data.</text>
</comment>
<sequence length="160" mass="17748">MKLTCNKRDGRRMPIILSYSNFRGLGRNLCFTNLCPGRADKGPPITRHNPSERVHHKKRVQDGGYQDIERSNSSGRLYCKVGRKISLSSHPTSLITSADAPIHPPGENLRDPFTEIWADNSPKGILKDNEGSPGTTKVDQNPSSILFRRYSDPGHNIGGV</sequence>
<dbReference type="EMBL" id="LSSM01004050">
    <property type="protein sequence ID" value="OMJ15988.1"/>
    <property type="molecule type" value="Genomic_DNA"/>
</dbReference>
<name>A0A1R1XN00_9FUNG</name>
<proteinExistence type="predicted"/>
<protein>
    <submittedName>
        <fullName evidence="2">Uncharacterized protein</fullName>
    </submittedName>
</protein>
<accession>A0A1R1XN00</accession>
<gene>
    <name evidence="2" type="ORF">AYI69_g8003</name>
</gene>
<feature type="compositionally biased region" description="Polar residues" evidence="1">
    <location>
        <begin position="132"/>
        <end position="144"/>
    </location>
</feature>
<dbReference type="AlphaFoldDB" id="A0A1R1XN00"/>
<reference evidence="3" key="1">
    <citation type="submission" date="2017-01" db="EMBL/GenBank/DDBJ databases">
        <authorList>
            <person name="Wang Y."/>
            <person name="White M."/>
            <person name="Kvist S."/>
            <person name="Moncalvo J.-M."/>
        </authorList>
    </citation>
    <scope>NUCLEOTIDE SEQUENCE [LARGE SCALE GENOMIC DNA]</scope>
    <source>
        <strain evidence="3">ID-206-W2</strain>
    </source>
</reference>
<evidence type="ECO:0000313" key="3">
    <source>
        <dbReference type="Proteomes" id="UP000187429"/>
    </source>
</evidence>